<keyword evidence="3" id="KW-1185">Reference proteome</keyword>
<evidence type="ECO:0000313" key="2">
    <source>
        <dbReference type="EMBL" id="KAL0909987.1"/>
    </source>
</evidence>
<comment type="caution">
    <text evidence="2">The sequence shown here is derived from an EMBL/GenBank/DDBJ whole genome shotgun (WGS) entry which is preliminary data.</text>
</comment>
<protein>
    <submittedName>
        <fullName evidence="2">Uncharacterized protein</fullName>
    </submittedName>
</protein>
<accession>A0ABD0UI29</accession>
<sequence>METLAAACDMETDLTRSIISPKFSGASGFQSAYMSRTMQLCPFIINPNKTSKCKLPSVIVKLTSSIFEEGNSSYEELRIRSIFDTAYTVSVHHQHVVLCHHQEGEKGRGSLPSPGRVRKDVKTFHKGYDRIKRKEDILLPQDSSFEGLAQKLEVMIEKVGYTPPLGQLIQGTHSIAGRSLSLEHDESRLVTSSRKSSLRKNDLRSSSLSQKNFYPSKLEVVCKVIKVIVGGCRIVQQTRLCPLCAAAVADLCIRTSGFEIAAVEFQSYQIGPQRLQTCLPVGLFVNAGGVELGQELGQVLVQVELPPLLPLPRPVRDGGERCGGCGRSCWRRMLEGYDRIKRKEDILLPQDSSFEGLAQKLEVMIEKVGYTPPLGQLIQGTHSIAGRSLSLEHDESRLWLYFLIPKTLNDEERREDIAIGSYSGKDMKGSDGVRMSRKPLMRKRGEGVITRSYQGREST</sequence>
<name>A0ABD0UI29_DENTH</name>
<evidence type="ECO:0000313" key="3">
    <source>
        <dbReference type="Proteomes" id="UP001552299"/>
    </source>
</evidence>
<gene>
    <name evidence="2" type="ORF">M5K25_020907</name>
</gene>
<reference evidence="2 3" key="1">
    <citation type="journal article" date="2024" name="Plant Biotechnol. J.">
        <title>Dendrobium thyrsiflorum genome and its molecular insights into genes involved in important horticultural traits.</title>
        <authorList>
            <person name="Chen B."/>
            <person name="Wang J.Y."/>
            <person name="Zheng P.J."/>
            <person name="Li K.L."/>
            <person name="Liang Y.M."/>
            <person name="Chen X.F."/>
            <person name="Zhang C."/>
            <person name="Zhao X."/>
            <person name="He X."/>
            <person name="Zhang G.Q."/>
            <person name="Liu Z.J."/>
            <person name="Xu Q."/>
        </authorList>
    </citation>
    <scope>NUCLEOTIDE SEQUENCE [LARGE SCALE GENOMIC DNA]</scope>
    <source>
        <strain evidence="2">GZMU011</strain>
    </source>
</reference>
<organism evidence="2 3">
    <name type="scientific">Dendrobium thyrsiflorum</name>
    <name type="common">Pinecone-like raceme dendrobium</name>
    <name type="synonym">Orchid</name>
    <dbReference type="NCBI Taxonomy" id="117978"/>
    <lineage>
        <taxon>Eukaryota</taxon>
        <taxon>Viridiplantae</taxon>
        <taxon>Streptophyta</taxon>
        <taxon>Embryophyta</taxon>
        <taxon>Tracheophyta</taxon>
        <taxon>Spermatophyta</taxon>
        <taxon>Magnoliopsida</taxon>
        <taxon>Liliopsida</taxon>
        <taxon>Asparagales</taxon>
        <taxon>Orchidaceae</taxon>
        <taxon>Epidendroideae</taxon>
        <taxon>Malaxideae</taxon>
        <taxon>Dendrobiinae</taxon>
        <taxon>Dendrobium</taxon>
    </lineage>
</organism>
<feature type="region of interest" description="Disordered" evidence="1">
    <location>
        <begin position="426"/>
        <end position="459"/>
    </location>
</feature>
<proteinExistence type="predicted"/>
<dbReference type="EMBL" id="JANQDX010000016">
    <property type="protein sequence ID" value="KAL0909987.1"/>
    <property type="molecule type" value="Genomic_DNA"/>
</dbReference>
<evidence type="ECO:0000256" key="1">
    <source>
        <dbReference type="SAM" id="MobiDB-lite"/>
    </source>
</evidence>
<dbReference type="AlphaFoldDB" id="A0ABD0UI29"/>
<dbReference type="Proteomes" id="UP001552299">
    <property type="component" value="Unassembled WGS sequence"/>
</dbReference>